<gene>
    <name evidence="2" type="ORF">S01H1_17925</name>
</gene>
<evidence type="ECO:0000256" key="1">
    <source>
        <dbReference type="SAM" id="MobiDB-lite"/>
    </source>
</evidence>
<protein>
    <submittedName>
        <fullName evidence="2">Uncharacterized protein</fullName>
    </submittedName>
</protein>
<reference evidence="2" key="1">
    <citation type="journal article" date="2014" name="Front. Microbiol.">
        <title>High frequency of phylogenetically diverse reductive dehalogenase-homologous genes in deep subseafloor sedimentary metagenomes.</title>
        <authorList>
            <person name="Kawai M."/>
            <person name="Futagami T."/>
            <person name="Toyoda A."/>
            <person name="Takaki Y."/>
            <person name="Nishi S."/>
            <person name="Hori S."/>
            <person name="Arai W."/>
            <person name="Tsubouchi T."/>
            <person name="Morono Y."/>
            <person name="Uchiyama I."/>
            <person name="Ito T."/>
            <person name="Fujiyama A."/>
            <person name="Inagaki F."/>
            <person name="Takami H."/>
        </authorList>
    </citation>
    <scope>NUCLEOTIDE SEQUENCE</scope>
    <source>
        <strain evidence="2">Expedition CK06-06</strain>
    </source>
</reference>
<evidence type="ECO:0000313" key="2">
    <source>
        <dbReference type="EMBL" id="GAF76087.1"/>
    </source>
</evidence>
<feature type="region of interest" description="Disordered" evidence="1">
    <location>
        <begin position="26"/>
        <end position="47"/>
    </location>
</feature>
<dbReference type="EMBL" id="BARS01009539">
    <property type="protein sequence ID" value="GAF76087.1"/>
    <property type="molecule type" value="Genomic_DNA"/>
</dbReference>
<sequence>MVVWTKVPAEAGMSGENILILTSNREKSQTTKMDKQEMSARFMSNVS</sequence>
<dbReference type="AlphaFoldDB" id="X0SJN6"/>
<organism evidence="2">
    <name type="scientific">marine sediment metagenome</name>
    <dbReference type="NCBI Taxonomy" id="412755"/>
    <lineage>
        <taxon>unclassified sequences</taxon>
        <taxon>metagenomes</taxon>
        <taxon>ecological metagenomes</taxon>
    </lineage>
</organism>
<accession>X0SJN6</accession>
<proteinExistence type="predicted"/>
<name>X0SJN6_9ZZZZ</name>
<feature type="compositionally biased region" description="Basic and acidic residues" evidence="1">
    <location>
        <begin position="26"/>
        <end position="38"/>
    </location>
</feature>
<comment type="caution">
    <text evidence="2">The sequence shown here is derived from an EMBL/GenBank/DDBJ whole genome shotgun (WGS) entry which is preliminary data.</text>
</comment>